<keyword evidence="3" id="KW-1003">Cell membrane</keyword>
<proteinExistence type="inferred from homology"/>
<evidence type="ECO:0000259" key="8">
    <source>
        <dbReference type="Pfam" id="PF02308"/>
    </source>
</evidence>
<evidence type="ECO:0000256" key="2">
    <source>
        <dbReference type="ARBA" id="ARBA00009298"/>
    </source>
</evidence>
<sequence length="217" mass="23304">MIAEYMIRLAVAGLLGAVIGLERELRAKEAGLRTHFLVAVGSALIMLVSQYGFSQVLDNDHIALDPSRIAAQAVSGIGFLGAGMIIIERKMVRGLTTAAGVWATSGIGLTIGSGMYAAGISATILVMIGLELLSMIFKTGRALNISFELESKESVQPILESLAARKIAIASYEMEQDPERLGMYHLKIEGKTRHNGTLQELLKDLDSLPHILSAKLE</sequence>
<dbReference type="AlphaFoldDB" id="A0A7X3IKU0"/>
<organism evidence="9 10">
    <name type="scientific">Paenibacillus dendrobii</name>
    <dbReference type="NCBI Taxonomy" id="2691084"/>
    <lineage>
        <taxon>Bacteria</taxon>
        <taxon>Bacillati</taxon>
        <taxon>Bacillota</taxon>
        <taxon>Bacilli</taxon>
        <taxon>Bacillales</taxon>
        <taxon>Paenibacillaceae</taxon>
        <taxon>Paenibacillus</taxon>
    </lineage>
</organism>
<dbReference type="Proteomes" id="UP000460318">
    <property type="component" value="Unassembled WGS sequence"/>
</dbReference>
<dbReference type="Pfam" id="PF02308">
    <property type="entry name" value="MgtC"/>
    <property type="match status" value="1"/>
</dbReference>
<evidence type="ECO:0000256" key="5">
    <source>
        <dbReference type="ARBA" id="ARBA00022989"/>
    </source>
</evidence>
<comment type="similarity">
    <text evidence="2">Belongs to the MgtC/SapB family.</text>
</comment>
<reference evidence="9 10" key="1">
    <citation type="submission" date="2019-12" db="EMBL/GenBank/DDBJ databases">
        <title>Paenibacillus sp. nov., an endophytic bacterium isolated from the stem of Dendrobium.</title>
        <authorList>
            <person name="Zhao R."/>
        </authorList>
    </citation>
    <scope>NUCLEOTIDE SEQUENCE [LARGE SCALE GENOMIC DNA]</scope>
    <source>
        <strain evidence="9 10">HJL G12</strain>
    </source>
</reference>
<evidence type="ECO:0000256" key="6">
    <source>
        <dbReference type="ARBA" id="ARBA00023136"/>
    </source>
</evidence>
<feature type="transmembrane region" description="Helical" evidence="7">
    <location>
        <begin position="34"/>
        <end position="53"/>
    </location>
</feature>
<name>A0A7X3IKU0_9BACL</name>
<comment type="caution">
    <text evidence="9">The sequence shown here is derived from an EMBL/GenBank/DDBJ whole genome shotgun (WGS) entry which is preliminary data.</text>
</comment>
<dbReference type="GO" id="GO:0008168">
    <property type="term" value="F:methyltransferase activity"/>
    <property type="evidence" value="ECO:0007669"/>
    <property type="project" value="UniProtKB-KW"/>
</dbReference>
<evidence type="ECO:0000256" key="3">
    <source>
        <dbReference type="ARBA" id="ARBA00022475"/>
    </source>
</evidence>
<dbReference type="PRINTS" id="PR01837">
    <property type="entry name" value="MGTCSAPBPROT"/>
</dbReference>
<evidence type="ECO:0000256" key="1">
    <source>
        <dbReference type="ARBA" id="ARBA00004651"/>
    </source>
</evidence>
<dbReference type="RefSeq" id="WP_160499398.1">
    <property type="nucleotide sequence ID" value="NZ_WUBI01000003.1"/>
</dbReference>
<feature type="transmembrane region" description="Helical" evidence="7">
    <location>
        <begin position="94"/>
        <end position="111"/>
    </location>
</feature>
<dbReference type="PANTHER" id="PTHR33778:SF1">
    <property type="entry name" value="MAGNESIUM TRANSPORTER YHID-RELATED"/>
    <property type="match status" value="1"/>
</dbReference>
<keyword evidence="6 7" id="KW-0472">Membrane</keyword>
<keyword evidence="10" id="KW-1185">Reference proteome</keyword>
<feature type="transmembrane region" description="Helical" evidence="7">
    <location>
        <begin position="69"/>
        <end position="87"/>
    </location>
</feature>
<dbReference type="GO" id="GO:0005886">
    <property type="term" value="C:plasma membrane"/>
    <property type="evidence" value="ECO:0007669"/>
    <property type="project" value="UniProtKB-SubCell"/>
</dbReference>
<evidence type="ECO:0000256" key="7">
    <source>
        <dbReference type="SAM" id="Phobius"/>
    </source>
</evidence>
<accession>A0A7X3IKU0</accession>
<keyword evidence="5 7" id="KW-1133">Transmembrane helix</keyword>
<dbReference type="GO" id="GO:0032259">
    <property type="term" value="P:methylation"/>
    <property type="evidence" value="ECO:0007669"/>
    <property type="project" value="UniProtKB-KW"/>
</dbReference>
<evidence type="ECO:0000256" key="4">
    <source>
        <dbReference type="ARBA" id="ARBA00022692"/>
    </source>
</evidence>
<dbReference type="EMBL" id="WUBI01000003">
    <property type="protein sequence ID" value="MWV45809.1"/>
    <property type="molecule type" value="Genomic_DNA"/>
</dbReference>
<feature type="transmembrane region" description="Helical" evidence="7">
    <location>
        <begin position="117"/>
        <end position="137"/>
    </location>
</feature>
<gene>
    <name evidence="9" type="ORF">GRF59_19525</name>
</gene>
<keyword evidence="4 7" id="KW-0812">Transmembrane</keyword>
<comment type="subcellular location">
    <subcellularLocation>
        <location evidence="1">Cell membrane</location>
        <topology evidence="1">Multi-pass membrane protein</topology>
    </subcellularLocation>
</comment>
<dbReference type="InterPro" id="IPR049177">
    <property type="entry name" value="MgtC_SapB_SrpB_YhiD_N"/>
</dbReference>
<dbReference type="InterPro" id="IPR003416">
    <property type="entry name" value="MgtC/SapB/SrpB/YhiD_fam"/>
</dbReference>
<protein>
    <submittedName>
        <fullName evidence="9">Methyltransferase</fullName>
    </submittedName>
</protein>
<evidence type="ECO:0000313" key="9">
    <source>
        <dbReference type="EMBL" id="MWV45809.1"/>
    </source>
</evidence>
<dbReference type="PANTHER" id="PTHR33778">
    <property type="entry name" value="PROTEIN MGTC"/>
    <property type="match status" value="1"/>
</dbReference>
<evidence type="ECO:0000313" key="10">
    <source>
        <dbReference type="Proteomes" id="UP000460318"/>
    </source>
</evidence>
<feature type="domain" description="MgtC/SapB/SrpB/YhiD N-terminal" evidence="8">
    <location>
        <begin position="9"/>
        <end position="135"/>
    </location>
</feature>
<keyword evidence="9" id="KW-0489">Methyltransferase</keyword>
<keyword evidence="9" id="KW-0808">Transferase</keyword>